<sequence>MVYRTRFVSLGAGTRAGKGAAIGIPNLLVRKHSLIALDPKQELWKITSKVREILLGNKVYLLDPSTVKHTSLIPFSILI</sequence>
<evidence type="ECO:0000313" key="1">
    <source>
        <dbReference type="EMBL" id="STL62830.1"/>
    </source>
</evidence>
<gene>
    <name evidence="1" type="primary">traG_2</name>
    <name evidence="1" type="ORF">NCTC13148_00331</name>
</gene>
<proteinExistence type="predicted"/>
<organism evidence="1 2">
    <name type="scientific">Escherichia coli</name>
    <dbReference type="NCBI Taxonomy" id="562"/>
    <lineage>
        <taxon>Bacteria</taxon>
        <taxon>Pseudomonadati</taxon>
        <taxon>Pseudomonadota</taxon>
        <taxon>Gammaproteobacteria</taxon>
        <taxon>Enterobacterales</taxon>
        <taxon>Enterobacteriaceae</taxon>
        <taxon>Escherichia</taxon>
    </lineage>
</organism>
<reference evidence="1 2" key="1">
    <citation type="submission" date="2018-06" db="EMBL/GenBank/DDBJ databases">
        <authorList>
            <consortium name="Pathogen Informatics"/>
            <person name="Doyle S."/>
        </authorList>
    </citation>
    <scope>NUCLEOTIDE SEQUENCE [LARGE SCALE GENOMIC DNA]</scope>
    <source>
        <strain evidence="1 2">NCTC13148</strain>
    </source>
</reference>
<dbReference type="InterPro" id="IPR003688">
    <property type="entry name" value="TraG/VirD4"/>
</dbReference>
<protein>
    <submittedName>
        <fullName evidence="1">Conjugal transfer protein traG</fullName>
    </submittedName>
</protein>
<name>A0A377BET7_ECOLX</name>
<evidence type="ECO:0000313" key="2">
    <source>
        <dbReference type="Proteomes" id="UP000254255"/>
    </source>
</evidence>
<dbReference type="GO" id="GO:0016020">
    <property type="term" value="C:membrane"/>
    <property type="evidence" value="ECO:0007669"/>
    <property type="project" value="InterPro"/>
</dbReference>
<dbReference type="Proteomes" id="UP000254255">
    <property type="component" value="Unassembled WGS sequence"/>
</dbReference>
<accession>A0A377BET7</accession>
<dbReference type="EMBL" id="UGET01000003">
    <property type="protein sequence ID" value="STL62830.1"/>
    <property type="molecule type" value="Genomic_DNA"/>
</dbReference>
<dbReference type="AlphaFoldDB" id="A0A377BET7"/>
<dbReference type="Pfam" id="PF02534">
    <property type="entry name" value="T4SS-DNA_transf"/>
    <property type="match status" value="1"/>
</dbReference>